<gene>
    <name evidence="10" type="ORF">GA0070609_1001</name>
</gene>
<accession>A0A1C5H5E0</accession>
<dbReference type="AlphaFoldDB" id="A0A1C5H5E0"/>
<dbReference type="Proteomes" id="UP000198217">
    <property type="component" value="Chromosome I"/>
</dbReference>
<feature type="transmembrane region" description="Helical" evidence="8">
    <location>
        <begin position="239"/>
        <end position="260"/>
    </location>
</feature>
<organism evidence="10 11">
    <name type="scientific">Micromonospora echinaurantiaca</name>
    <dbReference type="NCBI Taxonomy" id="47857"/>
    <lineage>
        <taxon>Bacteria</taxon>
        <taxon>Bacillati</taxon>
        <taxon>Actinomycetota</taxon>
        <taxon>Actinomycetes</taxon>
        <taxon>Micromonosporales</taxon>
        <taxon>Micromonosporaceae</taxon>
        <taxon>Micromonospora</taxon>
    </lineage>
</organism>
<feature type="transmembrane region" description="Helical" evidence="8">
    <location>
        <begin position="205"/>
        <end position="227"/>
    </location>
</feature>
<evidence type="ECO:0000256" key="8">
    <source>
        <dbReference type="SAM" id="Phobius"/>
    </source>
</evidence>
<dbReference type="InterPro" id="IPR050545">
    <property type="entry name" value="Mycobact_MmpL"/>
</dbReference>
<dbReference type="PANTHER" id="PTHR33406:SF6">
    <property type="entry name" value="MEMBRANE PROTEIN YDGH-RELATED"/>
    <property type="match status" value="1"/>
</dbReference>
<proteinExistence type="inferred from homology"/>
<dbReference type="Gene3D" id="1.20.1640.10">
    <property type="entry name" value="Multidrug efflux transporter AcrB transmembrane domain"/>
    <property type="match status" value="2"/>
</dbReference>
<evidence type="ECO:0000313" key="10">
    <source>
        <dbReference type="EMBL" id="SCG41245.1"/>
    </source>
</evidence>
<sequence length="724" mass="75165">MFERLGRFVVHNPWKVILGWLLATAAIVLMAPGLGDVTSQDQADFLPRDYESVKAMEVAQRSFPTANDATATIVVKRADGQPLADADLATVGTLAEAVGRVDAEHVAGAVGPPTPSPNRTVALVTVGLQGAPDDPELLEAIPGIREAAKATLDGTGLGYAVTGDIAMYADNADAFDTALVVVGLATIGLIIVLLLVIYRSPLAALLPIVTVGVISAIAPGLISWVAQAADLRVDQSLEIILTIVLYGVGTDYILFLLFRYRERLRAGDDAKQALVAAVARVGEVIASAAAAIVIAFSALLLAVFGAFTSLGPALAIAVVVMAFAALTLVPAVVSLLGTKIFWPSKSWQRTPRGTAFQRLGRFTGRRPAVVALVSGGLMLALAAGVLGMKWDYDQTGQLPSDTESARGLEDLQSGFPVGALNPTTVYLRSDDGQRLDPAALDAYAASLKDAPGIGGIMPAGQDGSLAGFSQDGTAARINLLLDRSPYAPESLDLAGGELRDVVHARAPDGTTAYVGGISSLFADVRDANTRDLKVIFPVAGLLIAIILALLLRSLVAPIYLMAAVFLGFLSTLGATVFAFQGVGDRPGLSFMLPTILYLFVVAIGTDYNILMIARLREEARLGNDPRTAADLAVEHGGPSVGAAGLILAGTFASMMLAGVAFLTEMGFAVAIGISISAFVMAMLLVPAITALLGHRAWWPGHGDAAGNGTAPPTAEHGPVLTQTR</sequence>
<evidence type="ECO:0000256" key="1">
    <source>
        <dbReference type="ARBA" id="ARBA00004651"/>
    </source>
</evidence>
<keyword evidence="4 8" id="KW-0812">Transmembrane</keyword>
<feature type="transmembrane region" description="Helical" evidence="8">
    <location>
        <begin position="281"/>
        <end position="307"/>
    </location>
</feature>
<feature type="domain" description="SSD" evidence="9">
    <location>
        <begin position="184"/>
        <end position="335"/>
    </location>
</feature>
<evidence type="ECO:0000256" key="6">
    <source>
        <dbReference type="ARBA" id="ARBA00023136"/>
    </source>
</evidence>
<dbReference type="PROSITE" id="PS50156">
    <property type="entry name" value="SSD"/>
    <property type="match status" value="1"/>
</dbReference>
<dbReference type="EMBL" id="LT607750">
    <property type="protein sequence ID" value="SCG41245.1"/>
    <property type="molecule type" value="Genomic_DNA"/>
</dbReference>
<dbReference type="SUPFAM" id="SSF82866">
    <property type="entry name" value="Multidrug efflux transporter AcrB transmembrane domain"/>
    <property type="match status" value="2"/>
</dbReference>
<keyword evidence="3" id="KW-1003">Cell membrane</keyword>
<reference evidence="10 11" key="1">
    <citation type="submission" date="2016-06" db="EMBL/GenBank/DDBJ databases">
        <authorList>
            <person name="Kjaerup R.B."/>
            <person name="Dalgaard T.S."/>
            <person name="Juul-Madsen H.R."/>
        </authorList>
    </citation>
    <scope>NUCLEOTIDE SEQUENCE [LARGE SCALE GENOMIC DNA]</scope>
    <source>
        <strain evidence="10 11">DSM 43904</strain>
    </source>
</reference>
<dbReference type="Pfam" id="PF03176">
    <property type="entry name" value="MMPL"/>
    <property type="match status" value="2"/>
</dbReference>
<evidence type="ECO:0000256" key="4">
    <source>
        <dbReference type="ARBA" id="ARBA00022692"/>
    </source>
</evidence>
<evidence type="ECO:0000259" key="9">
    <source>
        <dbReference type="PROSITE" id="PS50156"/>
    </source>
</evidence>
<dbReference type="GO" id="GO:0005886">
    <property type="term" value="C:plasma membrane"/>
    <property type="evidence" value="ECO:0007669"/>
    <property type="project" value="UniProtKB-SubCell"/>
</dbReference>
<evidence type="ECO:0000256" key="7">
    <source>
        <dbReference type="SAM" id="MobiDB-lite"/>
    </source>
</evidence>
<dbReference type="RefSeq" id="WP_088992695.1">
    <property type="nucleotide sequence ID" value="NZ_LT607750.1"/>
</dbReference>
<feature type="transmembrane region" description="Helical" evidence="8">
    <location>
        <begin position="368"/>
        <end position="388"/>
    </location>
</feature>
<evidence type="ECO:0000256" key="3">
    <source>
        <dbReference type="ARBA" id="ARBA00022475"/>
    </source>
</evidence>
<evidence type="ECO:0000256" key="5">
    <source>
        <dbReference type="ARBA" id="ARBA00022989"/>
    </source>
</evidence>
<comment type="similarity">
    <text evidence="2">Belongs to the resistance-nodulation-cell division (RND) (TC 2.A.6) family. MmpL subfamily.</text>
</comment>
<dbReference type="InterPro" id="IPR004869">
    <property type="entry name" value="MMPL_dom"/>
</dbReference>
<feature type="transmembrane region" description="Helical" evidence="8">
    <location>
        <begin position="640"/>
        <end position="661"/>
    </location>
</feature>
<dbReference type="InterPro" id="IPR000731">
    <property type="entry name" value="SSD"/>
</dbReference>
<protein>
    <submittedName>
        <fullName evidence="10">Putative drug exporter of the RND superfamily</fullName>
    </submittedName>
</protein>
<feature type="transmembrane region" description="Helical" evidence="8">
    <location>
        <begin position="558"/>
        <end position="578"/>
    </location>
</feature>
<feature type="transmembrane region" description="Helical" evidence="8">
    <location>
        <begin position="534"/>
        <end position="551"/>
    </location>
</feature>
<keyword evidence="11" id="KW-1185">Reference proteome</keyword>
<feature type="transmembrane region" description="Helical" evidence="8">
    <location>
        <begin position="590"/>
        <end position="610"/>
    </location>
</feature>
<keyword evidence="6 8" id="KW-0472">Membrane</keyword>
<name>A0A1C5H5E0_9ACTN</name>
<dbReference type="PANTHER" id="PTHR33406">
    <property type="entry name" value="MEMBRANE PROTEIN MJ1562-RELATED"/>
    <property type="match status" value="1"/>
</dbReference>
<feature type="transmembrane region" description="Helical" evidence="8">
    <location>
        <begin position="178"/>
        <end position="198"/>
    </location>
</feature>
<feature type="region of interest" description="Disordered" evidence="7">
    <location>
        <begin position="703"/>
        <end position="724"/>
    </location>
</feature>
<feature type="transmembrane region" description="Helical" evidence="8">
    <location>
        <begin position="667"/>
        <end position="692"/>
    </location>
</feature>
<comment type="subcellular location">
    <subcellularLocation>
        <location evidence="1">Cell membrane</location>
        <topology evidence="1">Multi-pass membrane protein</topology>
    </subcellularLocation>
</comment>
<evidence type="ECO:0000256" key="2">
    <source>
        <dbReference type="ARBA" id="ARBA00010157"/>
    </source>
</evidence>
<evidence type="ECO:0000313" key="11">
    <source>
        <dbReference type="Proteomes" id="UP000198217"/>
    </source>
</evidence>
<keyword evidence="5 8" id="KW-1133">Transmembrane helix</keyword>
<feature type="transmembrane region" description="Helical" evidence="8">
    <location>
        <begin position="313"/>
        <end position="342"/>
    </location>
</feature>